<comment type="caution">
    <text evidence="1">The sequence shown here is derived from an EMBL/GenBank/DDBJ whole genome shotgun (WGS) entry which is preliminary data.</text>
</comment>
<keyword evidence="2" id="KW-1185">Reference proteome</keyword>
<proteinExistence type="predicted"/>
<protein>
    <submittedName>
        <fullName evidence="1">Uncharacterized protein</fullName>
    </submittedName>
</protein>
<evidence type="ECO:0000313" key="1">
    <source>
        <dbReference type="EMBL" id="KAH6659170.1"/>
    </source>
</evidence>
<accession>A0A9P8UVM7</accession>
<dbReference type="GeneID" id="70130102"/>
<sequence>MSLNVNRATWIWKTGDIISDEGQTDQFVAFAQRNRINRVHVHINPDLPHQDLAAFIGKCNSSTIPGGIVVEALMGDAGWIQNPHHQSVTTRLRWVEEYQRVYAHLPIRGLHLDIEPWQLPTWHGADQPEHIRQWVGCLQGFKSWAAAQQPPLPVAADLPFWLHTLQYPGTTDRLDVVMMTVLDGATFMTYRNTPQVLMDVAGAALEAGWRCRRRREGIYLAVECVPSEEGRHISYHGMGKQKLEADLGCLEGGHGLRMRKAHELWFGGLAVHDYHTWSAMEG</sequence>
<reference evidence="1" key="1">
    <citation type="journal article" date="2021" name="Nat. Commun.">
        <title>Genetic determinants of endophytism in the Arabidopsis root mycobiome.</title>
        <authorList>
            <person name="Mesny F."/>
            <person name="Miyauchi S."/>
            <person name="Thiergart T."/>
            <person name="Pickel B."/>
            <person name="Atanasova L."/>
            <person name="Karlsson M."/>
            <person name="Huettel B."/>
            <person name="Barry K.W."/>
            <person name="Haridas S."/>
            <person name="Chen C."/>
            <person name="Bauer D."/>
            <person name="Andreopoulos W."/>
            <person name="Pangilinan J."/>
            <person name="LaButti K."/>
            <person name="Riley R."/>
            <person name="Lipzen A."/>
            <person name="Clum A."/>
            <person name="Drula E."/>
            <person name="Henrissat B."/>
            <person name="Kohler A."/>
            <person name="Grigoriev I.V."/>
            <person name="Martin F.M."/>
            <person name="Hacquard S."/>
        </authorList>
    </citation>
    <scope>NUCLEOTIDE SEQUENCE</scope>
    <source>
        <strain evidence="1">MPI-SDFR-AT-0073</strain>
    </source>
</reference>
<evidence type="ECO:0000313" key="2">
    <source>
        <dbReference type="Proteomes" id="UP000758603"/>
    </source>
</evidence>
<organism evidence="1 2">
    <name type="scientific">Truncatella angustata</name>
    <dbReference type="NCBI Taxonomy" id="152316"/>
    <lineage>
        <taxon>Eukaryota</taxon>
        <taxon>Fungi</taxon>
        <taxon>Dikarya</taxon>
        <taxon>Ascomycota</taxon>
        <taxon>Pezizomycotina</taxon>
        <taxon>Sordariomycetes</taxon>
        <taxon>Xylariomycetidae</taxon>
        <taxon>Amphisphaeriales</taxon>
        <taxon>Sporocadaceae</taxon>
        <taxon>Truncatella</taxon>
    </lineage>
</organism>
<dbReference type="AlphaFoldDB" id="A0A9P8UVM7"/>
<dbReference type="RefSeq" id="XP_045963301.1">
    <property type="nucleotide sequence ID" value="XM_046101210.1"/>
</dbReference>
<dbReference type="EMBL" id="JAGPXC010000001">
    <property type="protein sequence ID" value="KAH6659170.1"/>
    <property type="molecule type" value="Genomic_DNA"/>
</dbReference>
<name>A0A9P8UVM7_9PEZI</name>
<gene>
    <name evidence="1" type="ORF">BKA67DRAFT_543752</name>
</gene>
<dbReference type="OrthoDB" id="3716526at2759"/>
<dbReference type="Proteomes" id="UP000758603">
    <property type="component" value="Unassembled WGS sequence"/>
</dbReference>